<evidence type="ECO:0000256" key="1">
    <source>
        <dbReference type="ARBA" id="ARBA00022729"/>
    </source>
</evidence>
<dbReference type="InterPro" id="IPR036426">
    <property type="entry name" value="Bulb-type_lectin_dom_sf"/>
</dbReference>
<gene>
    <name evidence="5" type="ORF">ACH5RR_037755</name>
</gene>
<dbReference type="Proteomes" id="UP001630127">
    <property type="component" value="Unassembled WGS sequence"/>
</dbReference>
<keyword evidence="1 3" id="KW-0732">Signal</keyword>
<comment type="caution">
    <text evidence="5">The sequence shown here is derived from an EMBL/GenBank/DDBJ whole genome shotgun (WGS) entry which is preliminary data.</text>
</comment>
<sequence>MKASVEGSTFLFLFLLSTLCFIEKISCHVIDTLANTQVLKDGETIISSGGSFELGFFSPSSKSKNRYLGIWYKNISIQTVVWVANREISLVDAVDFLEVIKPGLVILCDTNCII</sequence>
<dbReference type="EMBL" id="JBJUIK010000015">
    <property type="protein sequence ID" value="KAL3503306.1"/>
    <property type="molecule type" value="Genomic_DNA"/>
</dbReference>
<keyword evidence="6" id="KW-1185">Reference proteome</keyword>
<feature type="signal peptide" evidence="3">
    <location>
        <begin position="1"/>
        <end position="27"/>
    </location>
</feature>
<reference evidence="5 6" key="1">
    <citation type="submission" date="2024-11" db="EMBL/GenBank/DDBJ databases">
        <title>A near-complete genome assembly of Cinchona calisaya.</title>
        <authorList>
            <person name="Lian D.C."/>
            <person name="Zhao X.W."/>
            <person name="Wei L."/>
        </authorList>
    </citation>
    <scope>NUCLEOTIDE SEQUENCE [LARGE SCALE GENOMIC DNA]</scope>
    <source>
        <tissue evidence="5">Nenye</tissue>
    </source>
</reference>
<feature type="chain" id="PRO_5044811317" description="Bulb-type lectin domain-containing protein" evidence="3">
    <location>
        <begin position="28"/>
        <end position="114"/>
    </location>
</feature>
<proteinExistence type="predicted"/>
<name>A0ABD2Y9F2_9GENT</name>
<dbReference type="PANTHER" id="PTHR32444:SF183">
    <property type="entry name" value="APPLE DOMAIN-CONTAINING PROTEIN"/>
    <property type="match status" value="1"/>
</dbReference>
<evidence type="ECO:0000259" key="4">
    <source>
        <dbReference type="PROSITE" id="PS50927"/>
    </source>
</evidence>
<evidence type="ECO:0000313" key="6">
    <source>
        <dbReference type="Proteomes" id="UP001630127"/>
    </source>
</evidence>
<dbReference type="Gene3D" id="2.90.10.10">
    <property type="entry name" value="Bulb-type lectin domain"/>
    <property type="match status" value="1"/>
</dbReference>
<keyword evidence="2" id="KW-0325">Glycoprotein</keyword>
<evidence type="ECO:0000256" key="2">
    <source>
        <dbReference type="ARBA" id="ARBA00023180"/>
    </source>
</evidence>
<protein>
    <recommendedName>
        <fullName evidence="4">Bulb-type lectin domain-containing protein</fullName>
    </recommendedName>
</protein>
<feature type="domain" description="Bulb-type lectin" evidence="4">
    <location>
        <begin position="30"/>
        <end position="114"/>
    </location>
</feature>
<dbReference type="AlphaFoldDB" id="A0ABD2Y9F2"/>
<evidence type="ECO:0000256" key="3">
    <source>
        <dbReference type="SAM" id="SignalP"/>
    </source>
</evidence>
<dbReference type="PROSITE" id="PS50927">
    <property type="entry name" value="BULB_LECTIN"/>
    <property type="match status" value="1"/>
</dbReference>
<dbReference type="PANTHER" id="PTHR32444">
    <property type="entry name" value="BULB-TYPE LECTIN DOMAIN-CONTAINING PROTEIN"/>
    <property type="match status" value="1"/>
</dbReference>
<evidence type="ECO:0000313" key="5">
    <source>
        <dbReference type="EMBL" id="KAL3503306.1"/>
    </source>
</evidence>
<dbReference type="InterPro" id="IPR001480">
    <property type="entry name" value="Bulb-type_lectin_dom"/>
</dbReference>
<organism evidence="5 6">
    <name type="scientific">Cinchona calisaya</name>
    <dbReference type="NCBI Taxonomy" id="153742"/>
    <lineage>
        <taxon>Eukaryota</taxon>
        <taxon>Viridiplantae</taxon>
        <taxon>Streptophyta</taxon>
        <taxon>Embryophyta</taxon>
        <taxon>Tracheophyta</taxon>
        <taxon>Spermatophyta</taxon>
        <taxon>Magnoliopsida</taxon>
        <taxon>eudicotyledons</taxon>
        <taxon>Gunneridae</taxon>
        <taxon>Pentapetalae</taxon>
        <taxon>asterids</taxon>
        <taxon>lamiids</taxon>
        <taxon>Gentianales</taxon>
        <taxon>Rubiaceae</taxon>
        <taxon>Cinchonoideae</taxon>
        <taxon>Cinchoneae</taxon>
        <taxon>Cinchona</taxon>
    </lineage>
</organism>
<accession>A0ABD2Y9F2</accession>